<dbReference type="EMBL" id="CP061799">
    <property type="protein sequence ID" value="QTA81001.1"/>
    <property type="molecule type" value="Genomic_DNA"/>
</dbReference>
<dbReference type="InterPro" id="IPR005358">
    <property type="entry name" value="Puta_zinc/iron-chelating_dom"/>
</dbReference>
<protein>
    <submittedName>
        <fullName evidence="1">Zinc- or iron-chelating domain-containing protein</fullName>
    </submittedName>
</protein>
<organism evidence="1 2">
    <name type="scientific">Desulfonema limicola</name>
    <dbReference type="NCBI Taxonomy" id="45656"/>
    <lineage>
        <taxon>Bacteria</taxon>
        <taxon>Pseudomonadati</taxon>
        <taxon>Thermodesulfobacteriota</taxon>
        <taxon>Desulfobacteria</taxon>
        <taxon>Desulfobacterales</taxon>
        <taxon>Desulfococcaceae</taxon>
        <taxon>Desulfonema</taxon>
    </lineage>
</organism>
<evidence type="ECO:0000313" key="1">
    <source>
        <dbReference type="EMBL" id="QTA81001.1"/>
    </source>
</evidence>
<dbReference type="Proteomes" id="UP000663720">
    <property type="component" value="Chromosome"/>
</dbReference>
<sequence>MYNSLPASINQEPAAHCRQCGTCCKKGGPCFHYQDKHLIQKGIILSKYLYTIRRGEMAFDNVKGFLSPVLTDIIKIKEKDNSQECIFYDNDKGCTIYKNRPFECRALKCWDTKDIEAVYSSSRLSREDLLGSINGLWELIQEHQERCDYKIIHCLIKDITSKNKEAEKSLNQILKYDNAVRSLVVESSSIKPDMTDFLFGRPVLNTVRAFGLFIKQNNTY</sequence>
<accession>A0A975B8Q3</accession>
<dbReference type="PANTHER" id="PTHR35866:SF1">
    <property type="entry name" value="YKGJ FAMILY CYSTEINE CLUSTER PROTEIN"/>
    <property type="match status" value="1"/>
</dbReference>
<dbReference type="RefSeq" id="WP_207687084.1">
    <property type="nucleotide sequence ID" value="NZ_CP061799.1"/>
</dbReference>
<proteinExistence type="predicted"/>
<dbReference type="AlphaFoldDB" id="A0A975B8Q3"/>
<keyword evidence="2" id="KW-1185">Reference proteome</keyword>
<dbReference type="KEGG" id="dli:dnl_33200"/>
<reference evidence="1" key="1">
    <citation type="journal article" date="2021" name="Microb. Physiol.">
        <title>Proteogenomic Insights into the Physiology of Marine, Sulfate-Reducing, Filamentous Desulfonema limicola and Desulfonema magnum.</title>
        <authorList>
            <person name="Schnaars V."/>
            <person name="Wohlbrand L."/>
            <person name="Scheve S."/>
            <person name="Hinrichs C."/>
            <person name="Reinhardt R."/>
            <person name="Rabus R."/>
        </authorList>
    </citation>
    <scope>NUCLEOTIDE SEQUENCE</scope>
    <source>
        <strain evidence="1">5ac10</strain>
    </source>
</reference>
<dbReference type="PANTHER" id="PTHR35866">
    <property type="entry name" value="PUTATIVE-RELATED"/>
    <property type="match status" value="1"/>
</dbReference>
<evidence type="ECO:0000313" key="2">
    <source>
        <dbReference type="Proteomes" id="UP000663720"/>
    </source>
</evidence>
<name>A0A975B8Q3_9BACT</name>
<dbReference type="Pfam" id="PF03692">
    <property type="entry name" value="CxxCxxCC"/>
    <property type="match status" value="1"/>
</dbReference>
<gene>
    <name evidence="1" type="ORF">dnl_33200</name>
</gene>